<reference evidence="3 4" key="1">
    <citation type="submission" date="2020-05" db="EMBL/GenBank/DDBJ databases">
        <authorList>
            <person name="Whitworth D."/>
        </authorList>
    </citation>
    <scope>NUCLEOTIDE SEQUENCE [LARGE SCALE GENOMIC DNA]</scope>
    <source>
        <strain evidence="3 4">AM005</strain>
    </source>
</reference>
<feature type="compositionally biased region" description="Polar residues" evidence="2">
    <location>
        <begin position="12"/>
        <end position="28"/>
    </location>
</feature>
<accession>A0A4Y6C8I3</accession>
<proteinExistence type="predicted"/>
<evidence type="ECO:0000313" key="4">
    <source>
        <dbReference type="Proteomes" id="UP000533080"/>
    </source>
</evidence>
<protein>
    <submittedName>
        <fullName evidence="3">Uncharacterized protein</fullName>
    </submittedName>
</protein>
<evidence type="ECO:0000256" key="2">
    <source>
        <dbReference type="SAM" id="MobiDB-lite"/>
    </source>
</evidence>
<keyword evidence="1" id="KW-0175">Coiled coil</keyword>
<gene>
    <name evidence="3" type="ORF">HNV28_28735</name>
</gene>
<dbReference type="AlphaFoldDB" id="A0A4Y6C8I3"/>
<comment type="caution">
    <text evidence="3">The sequence shown here is derived from an EMBL/GenBank/DDBJ whole genome shotgun (WGS) entry which is preliminary data.</text>
</comment>
<dbReference type="EMBL" id="JABFNT010000120">
    <property type="protein sequence ID" value="NOJ82264.1"/>
    <property type="molecule type" value="Genomic_DNA"/>
</dbReference>
<sequence length="184" mass="19743">MKAGIGEDGMATTKTETEATQNEVQSSEAAAKSGLAQNVESFLKAQISQAQKRIEELEGEAGKVVKTLESRGQEAAKEAQALWAKFQAGELLTDPRVQELSKRANEASTELSRRVDAAGTELRKRFDGIQTRVVEAVGVASQAQLKDLNKELAKLSRKVDSLLKPVRRVNGAKPASSPASSPRA</sequence>
<feature type="region of interest" description="Disordered" evidence="2">
    <location>
        <begin position="165"/>
        <end position="184"/>
    </location>
</feature>
<evidence type="ECO:0000256" key="1">
    <source>
        <dbReference type="SAM" id="Coils"/>
    </source>
</evidence>
<organism evidence="3 4">
    <name type="scientific">Myxococcus xanthus</name>
    <dbReference type="NCBI Taxonomy" id="34"/>
    <lineage>
        <taxon>Bacteria</taxon>
        <taxon>Pseudomonadati</taxon>
        <taxon>Myxococcota</taxon>
        <taxon>Myxococcia</taxon>
        <taxon>Myxococcales</taxon>
        <taxon>Cystobacterineae</taxon>
        <taxon>Myxococcaceae</taxon>
        <taxon>Myxococcus</taxon>
    </lineage>
</organism>
<feature type="compositionally biased region" description="Low complexity" evidence="2">
    <location>
        <begin position="172"/>
        <end position="184"/>
    </location>
</feature>
<evidence type="ECO:0000313" key="3">
    <source>
        <dbReference type="EMBL" id="NOJ82264.1"/>
    </source>
</evidence>
<dbReference type="Proteomes" id="UP000533080">
    <property type="component" value="Unassembled WGS sequence"/>
</dbReference>
<feature type="region of interest" description="Disordered" evidence="2">
    <location>
        <begin position="1"/>
        <end position="32"/>
    </location>
</feature>
<dbReference type="OMA" id="SRQDWNL"/>
<feature type="coiled-coil region" evidence="1">
    <location>
        <begin position="40"/>
        <end position="67"/>
    </location>
</feature>
<name>A0A4Y6C8I3_MYXXA</name>